<dbReference type="NCBIfam" id="NF011991">
    <property type="entry name" value="PRK15447.1"/>
    <property type="match status" value="1"/>
</dbReference>
<dbReference type="PANTHER" id="PTHR30217:SF11">
    <property type="entry name" value="UBIQUINONE BIOSYNTHESIS PROTEIN UBIV"/>
    <property type="match status" value="1"/>
</dbReference>
<name>A0ABS1D9Z6_9PROT</name>
<gene>
    <name evidence="1" type="ORF">CKO28_04250</name>
</gene>
<dbReference type="InterPro" id="IPR051454">
    <property type="entry name" value="RNA/ubiquinone_mod_enzymes"/>
</dbReference>
<keyword evidence="2" id="KW-1185">Reference proteome</keyword>
<accession>A0ABS1D9Z6</accession>
<protein>
    <submittedName>
        <fullName evidence="1">U32 family peptidase</fullName>
    </submittedName>
</protein>
<dbReference type="Pfam" id="PF01136">
    <property type="entry name" value="Peptidase_U32"/>
    <property type="match status" value="1"/>
</dbReference>
<dbReference type="InterPro" id="IPR001539">
    <property type="entry name" value="Peptidase_U32"/>
</dbReference>
<evidence type="ECO:0000313" key="2">
    <source>
        <dbReference type="Proteomes" id="UP001296873"/>
    </source>
</evidence>
<dbReference type="EMBL" id="NRRL01000005">
    <property type="protein sequence ID" value="MBK1667254.1"/>
    <property type="molecule type" value="Genomic_DNA"/>
</dbReference>
<organism evidence="1 2">
    <name type="scientific">Rhodovibrio sodomensis</name>
    <dbReference type="NCBI Taxonomy" id="1088"/>
    <lineage>
        <taxon>Bacteria</taxon>
        <taxon>Pseudomonadati</taxon>
        <taxon>Pseudomonadota</taxon>
        <taxon>Alphaproteobacteria</taxon>
        <taxon>Rhodospirillales</taxon>
        <taxon>Rhodovibrionaceae</taxon>
        <taxon>Rhodovibrio</taxon>
    </lineage>
</organism>
<evidence type="ECO:0000313" key="1">
    <source>
        <dbReference type="EMBL" id="MBK1667254.1"/>
    </source>
</evidence>
<comment type="caution">
    <text evidence="1">The sequence shown here is derived from an EMBL/GenBank/DDBJ whole genome shotgun (WGS) entry which is preliminary data.</text>
</comment>
<dbReference type="Proteomes" id="UP001296873">
    <property type="component" value="Unassembled WGS sequence"/>
</dbReference>
<sequence length="309" mass="32963">MAETVQPELTLGPLLLHWPGAAWRDFHFRVADEAPVDTVTLGEVVCPKRWPFNRPYLEAVIDRLQRAGKRVVVATPALVGNDHDAALVRELAGHGLPVEINDMAALGLLQRDGRPAEIAGPGVNSYNEATLRHLGQQGVSRAVPPPELPPASVRHLAGLSAAGSGDLPALEVQAFGRWPLAISARCYHARAYGRDKATCQYACANDPDGLPVDTLDDQPFLAVNGVQTLSHAYACLAGELADLARTGVRAFRLLPQDVDMVAVARVYRELLGGDVETSAALEAIQQICGAVALANGYQHDAPGAAWFEA</sequence>
<reference evidence="1 2" key="1">
    <citation type="journal article" date="2020" name="Microorganisms">
        <title>Osmotic Adaptation and Compatible Solute Biosynthesis of Phototrophic Bacteria as Revealed from Genome Analyses.</title>
        <authorList>
            <person name="Imhoff J.F."/>
            <person name="Rahn T."/>
            <person name="Kunzel S."/>
            <person name="Keller A."/>
            <person name="Neulinger S.C."/>
        </authorList>
    </citation>
    <scope>NUCLEOTIDE SEQUENCE [LARGE SCALE GENOMIC DNA]</scope>
    <source>
        <strain evidence="1 2">DSM 9895</strain>
    </source>
</reference>
<proteinExistence type="predicted"/>
<dbReference type="PANTHER" id="PTHR30217">
    <property type="entry name" value="PEPTIDASE U32 FAMILY"/>
    <property type="match status" value="1"/>
</dbReference>
<dbReference type="RefSeq" id="WP_207168737.1">
    <property type="nucleotide sequence ID" value="NZ_NRRL01000005.1"/>
</dbReference>